<evidence type="ECO:0000313" key="5">
    <source>
        <dbReference type="EMBL" id="OOM76862.1"/>
    </source>
</evidence>
<dbReference type="SUPFAM" id="SSF100950">
    <property type="entry name" value="NagB/RpiA/CoA transferase-like"/>
    <property type="match status" value="1"/>
</dbReference>
<evidence type="ECO:0000313" key="6">
    <source>
        <dbReference type="Proteomes" id="UP000190890"/>
    </source>
</evidence>
<dbReference type="InterPro" id="IPR037171">
    <property type="entry name" value="NagB/RpiA_transferase-like"/>
</dbReference>
<evidence type="ECO:0000256" key="1">
    <source>
        <dbReference type="ARBA" id="ARBA00023015"/>
    </source>
</evidence>
<dbReference type="InterPro" id="IPR036390">
    <property type="entry name" value="WH_DNA-bd_sf"/>
</dbReference>
<dbReference type="InterPro" id="IPR018356">
    <property type="entry name" value="Tscrpt_reg_HTH_DeoR_CS"/>
</dbReference>
<proteinExistence type="predicted"/>
<evidence type="ECO:0000259" key="4">
    <source>
        <dbReference type="PROSITE" id="PS51000"/>
    </source>
</evidence>
<keyword evidence="2" id="KW-0238">DNA-binding</keyword>
<dbReference type="SMART" id="SM01134">
    <property type="entry name" value="DeoRC"/>
    <property type="match status" value="1"/>
</dbReference>
<evidence type="ECO:0000256" key="3">
    <source>
        <dbReference type="ARBA" id="ARBA00023163"/>
    </source>
</evidence>
<dbReference type="InterPro" id="IPR036388">
    <property type="entry name" value="WH-like_DNA-bd_sf"/>
</dbReference>
<protein>
    <submittedName>
        <fullName evidence="5">HTH-type transcriptional repressor GlcR</fullName>
    </submittedName>
</protein>
<dbReference type="Proteomes" id="UP000190890">
    <property type="component" value="Unassembled WGS sequence"/>
</dbReference>
<dbReference type="Gene3D" id="1.10.10.10">
    <property type="entry name" value="Winged helix-like DNA-binding domain superfamily/Winged helix DNA-binding domain"/>
    <property type="match status" value="1"/>
</dbReference>
<organism evidence="5 6">
    <name type="scientific">Clostridium puniceum</name>
    <dbReference type="NCBI Taxonomy" id="29367"/>
    <lineage>
        <taxon>Bacteria</taxon>
        <taxon>Bacillati</taxon>
        <taxon>Bacillota</taxon>
        <taxon>Clostridia</taxon>
        <taxon>Eubacteriales</taxon>
        <taxon>Clostridiaceae</taxon>
        <taxon>Clostridium</taxon>
    </lineage>
</organism>
<dbReference type="InterPro" id="IPR050313">
    <property type="entry name" value="Carb_Metab_HTH_regulators"/>
</dbReference>
<keyword evidence="1" id="KW-0805">Transcription regulation</keyword>
<dbReference type="SMART" id="SM00420">
    <property type="entry name" value="HTH_DEOR"/>
    <property type="match status" value="1"/>
</dbReference>
<name>A0A1S8TGY3_9CLOT</name>
<reference evidence="5 6" key="1">
    <citation type="submission" date="2016-05" db="EMBL/GenBank/DDBJ databases">
        <title>Microbial solvent formation.</title>
        <authorList>
            <person name="Poehlein A."/>
            <person name="Montoya Solano J.D."/>
            <person name="Flitsch S."/>
            <person name="Krabben P."/>
            <person name="Duerre P."/>
            <person name="Daniel R."/>
        </authorList>
    </citation>
    <scope>NUCLEOTIDE SEQUENCE [LARGE SCALE GENOMIC DNA]</scope>
    <source>
        <strain evidence="5 6">DSM 2619</strain>
    </source>
</reference>
<feature type="domain" description="HTH deoR-type" evidence="4">
    <location>
        <begin position="3"/>
        <end position="58"/>
    </location>
</feature>
<comment type="caution">
    <text evidence="5">The sequence shown here is derived from an EMBL/GenBank/DDBJ whole genome shotgun (WGS) entry which is preliminary data.</text>
</comment>
<dbReference type="SUPFAM" id="SSF46785">
    <property type="entry name" value="Winged helix' DNA-binding domain"/>
    <property type="match status" value="1"/>
</dbReference>
<dbReference type="STRING" id="29367.CLPUN_25620"/>
<dbReference type="OrthoDB" id="9797223at2"/>
<accession>A0A1S8TGY3</accession>
<dbReference type="InterPro" id="IPR001034">
    <property type="entry name" value="DeoR_HTH"/>
</dbReference>
<dbReference type="GO" id="GO:0003700">
    <property type="term" value="F:DNA-binding transcription factor activity"/>
    <property type="evidence" value="ECO:0007669"/>
    <property type="project" value="InterPro"/>
</dbReference>
<dbReference type="RefSeq" id="WP_077847677.1">
    <property type="nucleotide sequence ID" value="NZ_LZZM01000163.1"/>
</dbReference>
<dbReference type="GO" id="GO:0003677">
    <property type="term" value="F:DNA binding"/>
    <property type="evidence" value="ECO:0007669"/>
    <property type="project" value="UniProtKB-KW"/>
</dbReference>
<dbReference type="EMBL" id="LZZM01000163">
    <property type="protein sequence ID" value="OOM76862.1"/>
    <property type="molecule type" value="Genomic_DNA"/>
</dbReference>
<keyword evidence="6" id="KW-1185">Reference proteome</keyword>
<dbReference type="InterPro" id="IPR014036">
    <property type="entry name" value="DeoR-like_C"/>
</dbReference>
<dbReference type="PANTHER" id="PTHR30363">
    <property type="entry name" value="HTH-TYPE TRANSCRIPTIONAL REGULATOR SRLR-RELATED"/>
    <property type="match status" value="1"/>
</dbReference>
<sequence length="264" mass="29582">MFAIERIKIIKNYLIENKQLEVNILSKMLNVSEVTIRRDLEKLEKEGFITRTHGGAVLNSEDNIYIENNLTDNAYEESTDYNDIADIAIEMINDDDVIMLSNGIINLSIAKKLITKKNLTIVTNDILIAAELANHQTIKVILLGGVIDSSTKSVFGTLTIDNLNLFFVNKLFIEVNGISSNLDVTVSSINIASLIQASIKNSNERIVLCSSEAFKKNSFYKVGKLTEITEKIITSPNIDDNFKTEIFNNNIQLFTSVNAFEDHL</sequence>
<dbReference type="PROSITE" id="PS51000">
    <property type="entry name" value="HTH_DEOR_2"/>
    <property type="match status" value="1"/>
</dbReference>
<gene>
    <name evidence="5" type="primary">glcR_2</name>
    <name evidence="5" type="ORF">CLPUN_25620</name>
</gene>
<keyword evidence="3" id="KW-0804">Transcription</keyword>
<dbReference type="Pfam" id="PF08220">
    <property type="entry name" value="HTH_DeoR"/>
    <property type="match status" value="1"/>
</dbReference>
<dbReference type="AlphaFoldDB" id="A0A1S8TGY3"/>
<dbReference type="PANTHER" id="PTHR30363:SF44">
    <property type="entry name" value="AGA OPERON TRANSCRIPTIONAL REPRESSOR-RELATED"/>
    <property type="match status" value="1"/>
</dbReference>
<dbReference type="Pfam" id="PF00455">
    <property type="entry name" value="DeoRC"/>
    <property type="match status" value="1"/>
</dbReference>
<dbReference type="PRINTS" id="PR00037">
    <property type="entry name" value="HTHLACR"/>
</dbReference>
<evidence type="ECO:0000256" key="2">
    <source>
        <dbReference type="ARBA" id="ARBA00023125"/>
    </source>
</evidence>
<dbReference type="PROSITE" id="PS00894">
    <property type="entry name" value="HTH_DEOR_1"/>
    <property type="match status" value="1"/>
</dbReference>